<name>F0T5Y5_METLA</name>
<dbReference type="SUPFAM" id="SSF56747">
    <property type="entry name" value="Prim-pol domain"/>
    <property type="match status" value="1"/>
</dbReference>
<dbReference type="Pfam" id="PF01807">
    <property type="entry name" value="Zn_ribbon_DnaG"/>
    <property type="match status" value="1"/>
</dbReference>
<dbReference type="RefSeq" id="WP_013644729.1">
    <property type="nucleotide sequence ID" value="NC_015216.1"/>
</dbReference>
<dbReference type="EMBL" id="CP002551">
    <property type="protein sequence ID" value="ADZ09378.1"/>
    <property type="molecule type" value="Genomic_DNA"/>
</dbReference>
<dbReference type="AlphaFoldDB" id="F0T5Y5"/>
<dbReference type="Gene3D" id="3.90.580.10">
    <property type="entry name" value="Zinc finger, CHC2-type domain"/>
    <property type="match status" value="1"/>
</dbReference>
<reference evidence="3" key="1">
    <citation type="submission" date="2011-02" db="EMBL/GenBank/DDBJ databases">
        <title>Complete sequence of Methanobacterium sp. AL-21.</title>
        <authorList>
            <consortium name="US DOE Joint Genome Institute"/>
            <person name="Lucas S."/>
            <person name="Copeland A."/>
            <person name="Lapidus A."/>
            <person name="Cheng J.-F."/>
            <person name="Goodwin L."/>
            <person name="Pitluck S."/>
            <person name="Chertkov O."/>
            <person name="Detter J.C."/>
            <person name="Han C."/>
            <person name="Tapia R."/>
            <person name="Land M."/>
            <person name="Hauser L."/>
            <person name="Kyrpides N."/>
            <person name="Ivanova N."/>
            <person name="Mikhailova N."/>
            <person name="Pagani I."/>
            <person name="Cadillo-Quiroz H."/>
            <person name="Imachi H."/>
            <person name="Zinder S."/>
            <person name="Liu W."/>
            <person name="Woyke T."/>
        </authorList>
    </citation>
    <scope>NUCLEOTIDE SEQUENCE [LARGE SCALE GENOMIC DNA]</scope>
    <source>
        <strain evidence="3">AL-21</strain>
    </source>
</reference>
<reference evidence="2 3" key="2">
    <citation type="journal article" date="2014" name="Int. J. Syst. Evol. Microbiol.">
        <title>Methanobacterium paludis sp. nov. and a novel strain of Methanobacterium lacus isolated from northern peatlands.</title>
        <authorList>
            <person name="Cadillo-Quiroz H."/>
            <person name="Brauer S.L."/>
            <person name="Goodson N."/>
            <person name="Yavitt J.B."/>
            <person name="Zinder S.H."/>
        </authorList>
    </citation>
    <scope>NUCLEOTIDE SEQUENCE [LARGE SCALE GENOMIC DNA]</scope>
    <source>
        <strain evidence="2 3">AL-21</strain>
    </source>
</reference>
<proteinExistence type="predicted"/>
<organism evidence="2 3">
    <name type="scientific">Methanobacterium lacus (strain AL-21)</name>
    <dbReference type="NCBI Taxonomy" id="877455"/>
    <lineage>
        <taxon>Archaea</taxon>
        <taxon>Methanobacteriati</taxon>
        <taxon>Methanobacteriota</taxon>
        <taxon>Methanomada group</taxon>
        <taxon>Methanobacteria</taxon>
        <taxon>Methanobacteriales</taxon>
        <taxon>Methanobacteriaceae</taxon>
        <taxon>Methanobacterium</taxon>
    </lineage>
</organism>
<sequence>MKGILSFYESFYGSNFYRHFRRPPDFNKSNFRIQFTVKDPKSLFVHVHRNNGNHPCLIHTYDHGTIDNLKEKKNSIMVFDRVFLDFDVRNEEARKIKNELVKLRSSGLNYKKSLQNSLQEKLQNLVINEKISKPAVNDAKDFAIKIEETFEKPPILFFSGFKGCHAYIFFKPTEFKDINLAVLWFAKHVKKSYGYSTLDLSVTRDAKARLSRVPYSKHQLTDLIVVPFQLSDDYEDIMARSLDPSVENFDIEDYCTNFSEHLQEIDEIEFYNSKIRKTTQKSEMATKNSFDDVTDQLILFKQILGTPVRVYPEKEYVMYHCPFHDHEDKKPSFRVNKKGYYCYGCGRKGNYWDFLKKNYR</sequence>
<dbReference type="eggNOG" id="arCOG14543">
    <property type="taxonomic scope" value="Archaea"/>
</dbReference>
<evidence type="ECO:0000313" key="2">
    <source>
        <dbReference type="EMBL" id="ADZ09378.1"/>
    </source>
</evidence>
<accession>F0T5Y5</accession>
<dbReference type="InterPro" id="IPR036977">
    <property type="entry name" value="DNA_primase_Znf_CHC2"/>
</dbReference>
<dbReference type="GO" id="GO:0006260">
    <property type="term" value="P:DNA replication"/>
    <property type="evidence" value="ECO:0007669"/>
    <property type="project" value="InterPro"/>
</dbReference>
<dbReference type="GeneID" id="68611100"/>
<evidence type="ECO:0000313" key="3">
    <source>
        <dbReference type="Proteomes" id="UP000007490"/>
    </source>
</evidence>
<dbReference type="HOGENOM" id="CLU_710991_0_0_2"/>
<dbReference type="InterPro" id="IPR002694">
    <property type="entry name" value="Znf_CHC2"/>
</dbReference>
<dbReference type="GO" id="GO:0003677">
    <property type="term" value="F:DNA binding"/>
    <property type="evidence" value="ECO:0007669"/>
    <property type="project" value="InterPro"/>
</dbReference>
<protein>
    <recommendedName>
        <fullName evidence="1">Zinc finger CHC2-type domain-containing protein</fullName>
    </recommendedName>
</protein>
<evidence type="ECO:0000259" key="1">
    <source>
        <dbReference type="Pfam" id="PF01807"/>
    </source>
</evidence>
<dbReference type="STRING" id="877455.Metbo_1134"/>
<dbReference type="SUPFAM" id="SSF57783">
    <property type="entry name" value="Zinc beta-ribbon"/>
    <property type="match status" value="1"/>
</dbReference>
<dbReference type="KEGG" id="mel:Metbo_1134"/>
<dbReference type="GO" id="GO:0008270">
    <property type="term" value="F:zinc ion binding"/>
    <property type="evidence" value="ECO:0007669"/>
    <property type="project" value="InterPro"/>
</dbReference>
<dbReference type="Proteomes" id="UP000007490">
    <property type="component" value="Chromosome"/>
</dbReference>
<feature type="domain" description="Zinc finger CHC2-type" evidence="1">
    <location>
        <begin position="301"/>
        <end position="357"/>
    </location>
</feature>
<dbReference type="GO" id="GO:0003899">
    <property type="term" value="F:DNA-directed RNA polymerase activity"/>
    <property type="evidence" value="ECO:0007669"/>
    <property type="project" value="InterPro"/>
</dbReference>
<keyword evidence="3" id="KW-1185">Reference proteome</keyword>
<gene>
    <name evidence="2" type="ordered locus">Metbo_1134</name>
</gene>